<evidence type="ECO:0000256" key="2">
    <source>
        <dbReference type="SAM" id="Phobius"/>
    </source>
</evidence>
<feature type="compositionally biased region" description="Basic and acidic residues" evidence="1">
    <location>
        <begin position="134"/>
        <end position="143"/>
    </location>
</feature>
<dbReference type="Proteomes" id="UP000594638">
    <property type="component" value="Unassembled WGS sequence"/>
</dbReference>
<dbReference type="PANTHER" id="PTHR35312:SF1">
    <property type="entry name" value="OS07G0641800 PROTEIN"/>
    <property type="match status" value="1"/>
</dbReference>
<protein>
    <submittedName>
        <fullName evidence="3">Uncharacterized protein</fullName>
    </submittedName>
</protein>
<dbReference type="Gramene" id="OE9A006937T1">
    <property type="protein sequence ID" value="OE9A006937C1"/>
    <property type="gene ID" value="OE9A006937"/>
</dbReference>
<keyword evidence="2" id="KW-0472">Membrane</keyword>
<evidence type="ECO:0000313" key="4">
    <source>
        <dbReference type="Proteomes" id="UP000594638"/>
    </source>
</evidence>
<proteinExistence type="predicted"/>
<keyword evidence="2" id="KW-0812">Transmembrane</keyword>
<dbReference type="PANTHER" id="PTHR35312">
    <property type="entry name" value="OS07G0641800 PROTEIN"/>
    <property type="match status" value="1"/>
</dbReference>
<keyword evidence="4" id="KW-1185">Reference proteome</keyword>
<accession>A0A8S0QB13</accession>
<dbReference type="OrthoDB" id="1932122at2759"/>
<feature type="transmembrane region" description="Helical" evidence="2">
    <location>
        <begin position="40"/>
        <end position="59"/>
    </location>
</feature>
<reference evidence="3 4" key="1">
    <citation type="submission" date="2019-12" db="EMBL/GenBank/DDBJ databases">
        <authorList>
            <person name="Alioto T."/>
            <person name="Alioto T."/>
            <person name="Gomez Garrido J."/>
        </authorList>
    </citation>
    <scope>NUCLEOTIDE SEQUENCE [LARGE SCALE GENOMIC DNA]</scope>
</reference>
<feature type="region of interest" description="Disordered" evidence="1">
    <location>
        <begin position="120"/>
        <end position="143"/>
    </location>
</feature>
<organism evidence="3 4">
    <name type="scientific">Olea europaea subsp. europaea</name>
    <dbReference type="NCBI Taxonomy" id="158383"/>
    <lineage>
        <taxon>Eukaryota</taxon>
        <taxon>Viridiplantae</taxon>
        <taxon>Streptophyta</taxon>
        <taxon>Embryophyta</taxon>
        <taxon>Tracheophyta</taxon>
        <taxon>Spermatophyta</taxon>
        <taxon>Magnoliopsida</taxon>
        <taxon>eudicotyledons</taxon>
        <taxon>Gunneridae</taxon>
        <taxon>Pentapetalae</taxon>
        <taxon>asterids</taxon>
        <taxon>lamiids</taxon>
        <taxon>Lamiales</taxon>
        <taxon>Oleaceae</taxon>
        <taxon>Oleeae</taxon>
        <taxon>Olea</taxon>
    </lineage>
</organism>
<sequence>MVVRGSGRTTVVVMVATVLMLAVVLVRLRGGVLLGVIGSDFGYGSGFGLGGCSGFWWWLCWSWRLCFAGGSGVGFGSEVVVVIVMPILGYSSGAIPMDESEFRRCLELFPVVRSRDYHMDSDSLRQSTSGSAKTEGHDARDSGDKREAFWNKLKLAATEKMGPTEAERFCKAFQQVYNKLVYEELTLDAARKFINSSGFSGK</sequence>
<dbReference type="AlphaFoldDB" id="A0A8S0QB13"/>
<evidence type="ECO:0000256" key="1">
    <source>
        <dbReference type="SAM" id="MobiDB-lite"/>
    </source>
</evidence>
<gene>
    <name evidence="3" type="ORF">OLEA9_A006937</name>
</gene>
<keyword evidence="2" id="KW-1133">Transmembrane helix</keyword>
<name>A0A8S0QB13_OLEEU</name>
<comment type="caution">
    <text evidence="3">The sequence shown here is derived from an EMBL/GenBank/DDBJ whole genome shotgun (WGS) entry which is preliminary data.</text>
</comment>
<dbReference type="EMBL" id="CACTIH010000703">
    <property type="protein sequence ID" value="CAA2962021.1"/>
    <property type="molecule type" value="Genomic_DNA"/>
</dbReference>
<feature type="transmembrane region" description="Helical" evidence="2">
    <location>
        <begin position="6"/>
        <end position="28"/>
    </location>
</feature>
<evidence type="ECO:0000313" key="3">
    <source>
        <dbReference type="EMBL" id="CAA2962021.1"/>
    </source>
</evidence>